<evidence type="ECO:0000313" key="6">
    <source>
        <dbReference type="EMBL" id="OSC41613.1"/>
    </source>
</evidence>
<dbReference type="Pfam" id="PF00676">
    <property type="entry name" value="E1_dh"/>
    <property type="match status" value="1"/>
</dbReference>
<comment type="caution">
    <text evidence="6">The sequence shown here is derived from an EMBL/GenBank/DDBJ whole genome shotgun (WGS) entry which is preliminary data.</text>
</comment>
<keyword evidence="7" id="KW-1185">Reference proteome</keyword>
<dbReference type="CDD" id="cd02000">
    <property type="entry name" value="TPP_E1_PDC_ADC_BCADC"/>
    <property type="match status" value="1"/>
</dbReference>
<keyword evidence="4" id="KW-0786">Thiamine pyrophosphate</keyword>
<evidence type="ECO:0000256" key="1">
    <source>
        <dbReference type="ARBA" id="ARBA00001946"/>
    </source>
</evidence>
<keyword evidence="3" id="KW-0560">Oxidoreductase</keyword>
<gene>
    <name evidence="6" type="ORF">B8W66_07710</name>
</gene>
<dbReference type="RefSeq" id="WP_085324443.1">
    <property type="nucleotide sequence ID" value="NZ_NCXP01000006.1"/>
</dbReference>
<dbReference type="InterPro" id="IPR001017">
    <property type="entry name" value="DH_E1"/>
</dbReference>
<dbReference type="Proteomes" id="UP000193247">
    <property type="component" value="Unassembled WGS sequence"/>
</dbReference>
<comment type="cofactor">
    <cofactor evidence="1">
        <name>Mg(2+)</name>
        <dbReference type="ChEBI" id="CHEBI:18420"/>
    </cofactor>
</comment>
<feature type="domain" description="Dehydrogenase E1 component" evidence="5">
    <location>
        <begin position="44"/>
        <end position="329"/>
    </location>
</feature>
<proteinExistence type="predicted"/>
<reference evidence="6 7" key="1">
    <citation type="submission" date="2017-04" db="EMBL/GenBank/DDBJ databases">
        <title>The new phylogeny of genus Mycobacterium.</title>
        <authorList>
            <person name="Tortoli E."/>
            <person name="Trovato A."/>
            <person name="Cirillo D.M."/>
        </authorList>
    </citation>
    <scope>NUCLEOTIDE SEQUENCE [LARGE SCALE GENOMIC DNA]</scope>
    <source>
        <strain evidence="6 7">TBL 1200985</strain>
    </source>
</reference>
<evidence type="ECO:0000259" key="5">
    <source>
        <dbReference type="Pfam" id="PF00676"/>
    </source>
</evidence>
<dbReference type="PANTHER" id="PTHR43380:SF1">
    <property type="entry name" value="2-OXOISOVALERATE DEHYDROGENASE SUBUNIT ALPHA, MITOCHONDRIAL"/>
    <property type="match status" value="1"/>
</dbReference>
<dbReference type="InterPro" id="IPR029061">
    <property type="entry name" value="THDP-binding"/>
</dbReference>
<evidence type="ECO:0000256" key="3">
    <source>
        <dbReference type="ARBA" id="ARBA00023002"/>
    </source>
</evidence>
<evidence type="ECO:0000313" key="7">
    <source>
        <dbReference type="Proteomes" id="UP000193247"/>
    </source>
</evidence>
<evidence type="ECO:0000256" key="4">
    <source>
        <dbReference type="ARBA" id="ARBA00023052"/>
    </source>
</evidence>
<dbReference type="GO" id="GO:0000287">
    <property type="term" value="F:magnesium ion binding"/>
    <property type="evidence" value="ECO:0007669"/>
    <property type="project" value="UniProtKB-ARBA"/>
</dbReference>
<dbReference type="AlphaFoldDB" id="A0A1X2LWS0"/>
<dbReference type="STRING" id="1430326.B8W66_07710"/>
<dbReference type="InterPro" id="IPR017596">
    <property type="entry name" value="PdhA/BkdA"/>
</dbReference>
<dbReference type="Gene3D" id="3.40.50.970">
    <property type="match status" value="1"/>
</dbReference>
<protein>
    <submittedName>
        <fullName evidence="6">Pyruvate dehydrogenase (Acetyl-transferring) E1 component subunit alpha</fullName>
    </submittedName>
</protein>
<name>A0A1X2LWS0_9MYCO</name>
<dbReference type="InterPro" id="IPR050771">
    <property type="entry name" value="Alpha-ketoacid_DH_E1_comp"/>
</dbReference>
<keyword evidence="6" id="KW-0670">Pyruvate</keyword>
<dbReference type="EMBL" id="NCXP01000006">
    <property type="protein sequence ID" value="OSC41613.1"/>
    <property type="molecule type" value="Genomic_DNA"/>
</dbReference>
<dbReference type="GO" id="GO:0009083">
    <property type="term" value="P:branched-chain amino acid catabolic process"/>
    <property type="evidence" value="ECO:0007669"/>
    <property type="project" value="TreeGrafter"/>
</dbReference>
<evidence type="ECO:0000256" key="2">
    <source>
        <dbReference type="ARBA" id="ARBA00001964"/>
    </source>
</evidence>
<dbReference type="NCBIfam" id="TIGR03181">
    <property type="entry name" value="PDH_E1_alph_x"/>
    <property type="match status" value="1"/>
</dbReference>
<sequence>MGGRSQVPMTVELEPVQLVGPDGTPTAQCQYGRDLPEETLCWLYEMMVIARELDTEFVNLQRQGQLALYTPCRGQEAAQVGAAACLRKTDWLFPQYRELGVYLVRGIPPGHVGAAWRGTWHGGLEFTKKCCAPMSVPIGTQTLHAVGAAMAAQRLGENSVTVTFLGDGATSEGDVHEALNFAAVFTTPCVFYVQNNQWAISTPVSKQTAAPSIAHKAVGYGMPGIRVDGNDVLACYAVMAEAAARARAGDGPTLIEAVTYRLGPHTTADDPTRYRSAEDVDRWLALDPIPRYRTYLQGQGLWSERLDERVTARSKRMRAELRDAVFDAPDFDVDDVFTMVYAEITPGLQAQREQLRAELARTDQGGGHDSNR</sequence>
<comment type="cofactor">
    <cofactor evidence="2">
        <name>thiamine diphosphate</name>
        <dbReference type="ChEBI" id="CHEBI:58937"/>
    </cofactor>
</comment>
<dbReference type="OrthoDB" id="9766715at2"/>
<dbReference type="SUPFAM" id="SSF52518">
    <property type="entry name" value="Thiamin diphosphate-binding fold (THDP-binding)"/>
    <property type="match status" value="1"/>
</dbReference>
<accession>A0A1X2LWS0</accession>
<dbReference type="GO" id="GO:0016624">
    <property type="term" value="F:oxidoreductase activity, acting on the aldehyde or oxo group of donors, disulfide as acceptor"/>
    <property type="evidence" value="ECO:0007669"/>
    <property type="project" value="InterPro"/>
</dbReference>
<organism evidence="6 7">
    <name type="scientific">Mycobacterium decipiens</name>
    <dbReference type="NCBI Taxonomy" id="1430326"/>
    <lineage>
        <taxon>Bacteria</taxon>
        <taxon>Bacillati</taxon>
        <taxon>Actinomycetota</taxon>
        <taxon>Actinomycetes</taxon>
        <taxon>Mycobacteriales</taxon>
        <taxon>Mycobacteriaceae</taxon>
        <taxon>Mycobacterium</taxon>
    </lineage>
</organism>
<dbReference type="PANTHER" id="PTHR43380">
    <property type="entry name" value="2-OXOISOVALERATE DEHYDROGENASE SUBUNIT ALPHA, MITOCHONDRIAL"/>
    <property type="match status" value="1"/>
</dbReference>